<gene>
    <name evidence="9" type="ORF">A3SI_01921</name>
</gene>
<evidence type="ECO:0000256" key="2">
    <source>
        <dbReference type="ARBA" id="ARBA00007935"/>
    </source>
</evidence>
<keyword evidence="10" id="KW-1185">Reference proteome</keyword>
<reference evidence="9 10" key="1">
    <citation type="submission" date="2012-05" db="EMBL/GenBank/DDBJ databases">
        <title>Genome sequence of Nitritalea halalkaliphila LW7.</title>
        <authorList>
            <person name="Jangir P.K."/>
            <person name="Singh A."/>
            <person name="Shivaji S."/>
            <person name="Sharma R."/>
        </authorList>
    </citation>
    <scope>NUCLEOTIDE SEQUENCE [LARGE SCALE GENOMIC DNA]</scope>
    <source>
        <strain evidence="9 10">LW7</strain>
    </source>
</reference>
<evidence type="ECO:0000313" key="10">
    <source>
        <dbReference type="Proteomes" id="UP000005551"/>
    </source>
</evidence>
<dbReference type="SUPFAM" id="SSF81345">
    <property type="entry name" value="ABC transporter involved in vitamin B12 uptake, BtuC"/>
    <property type="match status" value="1"/>
</dbReference>
<evidence type="ECO:0000256" key="3">
    <source>
        <dbReference type="ARBA" id="ARBA00022448"/>
    </source>
</evidence>
<keyword evidence="5 8" id="KW-0812">Transmembrane</keyword>
<name>I5CAC4_9BACT</name>
<comment type="subcellular location">
    <subcellularLocation>
        <location evidence="1">Cell membrane</location>
        <topology evidence="1">Multi-pass membrane protein</topology>
    </subcellularLocation>
</comment>
<evidence type="ECO:0000256" key="5">
    <source>
        <dbReference type="ARBA" id="ARBA00022692"/>
    </source>
</evidence>
<comment type="similarity">
    <text evidence="2">Belongs to the binding-protein-dependent transport system permease family. FecCD subfamily.</text>
</comment>
<keyword evidence="3" id="KW-0813">Transport</keyword>
<evidence type="ECO:0000256" key="7">
    <source>
        <dbReference type="ARBA" id="ARBA00023136"/>
    </source>
</evidence>
<keyword evidence="4" id="KW-1003">Cell membrane</keyword>
<keyword evidence="6 8" id="KW-1133">Transmembrane helix</keyword>
<feature type="transmembrane region" description="Helical" evidence="8">
    <location>
        <begin position="20"/>
        <end position="42"/>
    </location>
</feature>
<dbReference type="PANTHER" id="PTHR30472:SF25">
    <property type="entry name" value="ABC TRANSPORTER PERMEASE PROTEIN MJ0876-RELATED"/>
    <property type="match status" value="1"/>
</dbReference>
<dbReference type="InterPro" id="IPR000522">
    <property type="entry name" value="ABC_transptr_permease_BtuC"/>
</dbReference>
<protein>
    <submittedName>
        <fullName evidence="9">ABC transporter permease</fullName>
    </submittedName>
</protein>
<dbReference type="PATRIC" id="fig|1189621.3.peg.404"/>
<evidence type="ECO:0000256" key="8">
    <source>
        <dbReference type="SAM" id="Phobius"/>
    </source>
</evidence>
<dbReference type="GO" id="GO:0005886">
    <property type="term" value="C:plasma membrane"/>
    <property type="evidence" value="ECO:0007669"/>
    <property type="project" value="UniProtKB-SubCell"/>
</dbReference>
<dbReference type="AlphaFoldDB" id="I5CAC4"/>
<dbReference type="GO" id="GO:0022857">
    <property type="term" value="F:transmembrane transporter activity"/>
    <property type="evidence" value="ECO:0007669"/>
    <property type="project" value="InterPro"/>
</dbReference>
<feature type="transmembrane region" description="Helical" evidence="8">
    <location>
        <begin position="48"/>
        <end position="67"/>
    </location>
</feature>
<keyword evidence="7 8" id="KW-0472">Membrane</keyword>
<evidence type="ECO:0000256" key="1">
    <source>
        <dbReference type="ARBA" id="ARBA00004651"/>
    </source>
</evidence>
<sequence>MGLIVPHLIRMWQGADHRLVLGGSFLLGAFLLTLADLLARTLVAPAELPIGIITALLGAPFFIYLIMQVKRTR</sequence>
<dbReference type="PANTHER" id="PTHR30472">
    <property type="entry name" value="FERRIC ENTEROBACTIN TRANSPORT SYSTEM PERMEASE PROTEIN"/>
    <property type="match status" value="1"/>
</dbReference>
<organism evidence="9 10">
    <name type="scientific">Nitritalea halalkaliphila LW7</name>
    <dbReference type="NCBI Taxonomy" id="1189621"/>
    <lineage>
        <taxon>Bacteria</taxon>
        <taxon>Pseudomonadati</taxon>
        <taxon>Bacteroidota</taxon>
        <taxon>Cytophagia</taxon>
        <taxon>Cytophagales</taxon>
        <taxon>Cyclobacteriaceae</taxon>
        <taxon>Nitritalea</taxon>
    </lineage>
</organism>
<accession>I5CAC4</accession>
<dbReference type="InterPro" id="IPR037294">
    <property type="entry name" value="ABC_BtuC-like"/>
</dbReference>
<comment type="caution">
    <text evidence="9">The sequence shown here is derived from an EMBL/GenBank/DDBJ whole genome shotgun (WGS) entry which is preliminary data.</text>
</comment>
<evidence type="ECO:0000256" key="6">
    <source>
        <dbReference type="ARBA" id="ARBA00022989"/>
    </source>
</evidence>
<dbReference type="Gene3D" id="1.10.3470.10">
    <property type="entry name" value="ABC transporter involved in vitamin B12 uptake, BtuC"/>
    <property type="match status" value="1"/>
</dbReference>
<proteinExistence type="inferred from homology"/>
<dbReference type="Pfam" id="PF01032">
    <property type="entry name" value="FecCD"/>
    <property type="match status" value="1"/>
</dbReference>
<evidence type="ECO:0000313" key="9">
    <source>
        <dbReference type="EMBL" id="EIM78776.1"/>
    </source>
</evidence>
<evidence type="ECO:0000256" key="4">
    <source>
        <dbReference type="ARBA" id="ARBA00022475"/>
    </source>
</evidence>
<dbReference type="Proteomes" id="UP000005551">
    <property type="component" value="Unassembled WGS sequence"/>
</dbReference>
<dbReference type="STRING" id="1189621.A3SI_01921"/>
<dbReference type="GO" id="GO:0033214">
    <property type="term" value="P:siderophore-iron import into cell"/>
    <property type="evidence" value="ECO:0007669"/>
    <property type="project" value="TreeGrafter"/>
</dbReference>
<dbReference type="EMBL" id="AJYA01000002">
    <property type="protein sequence ID" value="EIM78776.1"/>
    <property type="molecule type" value="Genomic_DNA"/>
</dbReference>